<comment type="similarity">
    <text evidence="1">Belongs to the MoeA family.</text>
</comment>
<keyword evidence="1" id="KW-0501">Molybdenum cofactor biosynthesis</keyword>
<organism evidence="3 4">
    <name type="scientific">Symbiobacterium terraclitae</name>
    <dbReference type="NCBI Taxonomy" id="557451"/>
    <lineage>
        <taxon>Bacteria</taxon>
        <taxon>Bacillati</taxon>
        <taxon>Bacillota</taxon>
        <taxon>Clostridia</taxon>
        <taxon>Eubacteriales</taxon>
        <taxon>Symbiobacteriaceae</taxon>
        <taxon>Symbiobacterium</taxon>
    </lineage>
</organism>
<dbReference type="EC" id="2.10.1.1" evidence="1"/>
<dbReference type="Proteomes" id="UP001519289">
    <property type="component" value="Unassembled WGS sequence"/>
</dbReference>
<protein>
    <recommendedName>
        <fullName evidence="1">Molybdopterin molybdenumtransferase</fullName>
        <ecNumber evidence="1">2.10.1.1</ecNumber>
    </recommendedName>
</protein>
<comment type="pathway">
    <text evidence="1">Cofactor biosynthesis; molybdopterin biosynthesis.</text>
</comment>
<keyword evidence="1" id="KW-0479">Metal-binding</keyword>
<comment type="catalytic activity">
    <reaction evidence="1">
        <text>adenylyl-molybdopterin + molybdate = Mo-molybdopterin + AMP + H(+)</text>
        <dbReference type="Rhea" id="RHEA:35047"/>
        <dbReference type="ChEBI" id="CHEBI:15378"/>
        <dbReference type="ChEBI" id="CHEBI:36264"/>
        <dbReference type="ChEBI" id="CHEBI:62727"/>
        <dbReference type="ChEBI" id="CHEBI:71302"/>
        <dbReference type="ChEBI" id="CHEBI:456215"/>
    </reaction>
</comment>
<sequence length="325" mass="34644">MFTLRVVPTEEAVGLMLAHDLTRIVPGEGKGPAFRRGHVVTAADISLLLAMGKEHLYVWEPLPGMVHEEEAARRLAAAGAGQGLTWDSPAEGKVSLRAAHRGLLRVDVARLEAINAIGEITIATRRDATLVEAGTVVAGCKVTPLVVAEEQIARAEAMGPWIQVKPLAPLPAGLIVTGSEVFKGRIPDKFGPVVEEKLERFGCPVVYKAYSDDQADRTAAKIREALAAGARMVLCTGGMSVDPDDATPGAIRRAGAQVVTYGVPFLPGSMFMMAYLEGVPVMGLPGAVMYEKETVFDHVLPRVLAGEILTKQDFVRMGHGGLLPR</sequence>
<dbReference type="InterPro" id="IPR036425">
    <property type="entry name" value="MoaB/Mog-like_dom_sf"/>
</dbReference>
<comment type="function">
    <text evidence="1">Catalyzes the insertion of molybdate into adenylated molybdopterin with the concomitant release of AMP.</text>
</comment>
<dbReference type="Gene3D" id="3.40.980.10">
    <property type="entry name" value="MoaB/Mog-like domain"/>
    <property type="match status" value="1"/>
</dbReference>
<reference evidence="3 4" key="1">
    <citation type="submission" date="2021-03" db="EMBL/GenBank/DDBJ databases">
        <title>Genomic Encyclopedia of Type Strains, Phase IV (KMG-IV): sequencing the most valuable type-strain genomes for metagenomic binning, comparative biology and taxonomic classification.</title>
        <authorList>
            <person name="Goeker M."/>
        </authorList>
    </citation>
    <scope>NUCLEOTIDE SEQUENCE [LARGE SCALE GENOMIC DNA]</scope>
    <source>
        <strain evidence="3 4">DSM 27138</strain>
    </source>
</reference>
<dbReference type="PANTHER" id="PTHR10192">
    <property type="entry name" value="MOLYBDOPTERIN BIOSYNTHESIS PROTEIN"/>
    <property type="match status" value="1"/>
</dbReference>
<dbReference type="EMBL" id="JAGGLG010000004">
    <property type="protein sequence ID" value="MBP2017344.1"/>
    <property type="molecule type" value="Genomic_DNA"/>
</dbReference>
<dbReference type="SUPFAM" id="SSF53218">
    <property type="entry name" value="Molybdenum cofactor biosynthesis proteins"/>
    <property type="match status" value="1"/>
</dbReference>
<comment type="cofactor">
    <cofactor evidence="1">
        <name>Mg(2+)</name>
        <dbReference type="ChEBI" id="CHEBI:18420"/>
    </cofactor>
</comment>
<dbReference type="InterPro" id="IPR001453">
    <property type="entry name" value="MoaB/Mog_dom"/>
</dbReference>
<dbReference type="PANTHER" id="PTHR10192:SF28">
    <property type="entry name" value="MOLYBDOPTERIN MOLYBDENUMTRANSFERASE"/>
    <property type="match status" value="1"/>
</dbReference>
<evidence type="ECO:0000256" key="1">
    <source>
        <dbReference type="RuleBase" id="RU365090"/>
    </source>
</evidence>
<evidence type="ECO:0000259" key="2">
    <source>
        <dbReference type="SMART" id="SM00852"/>
    </source>
</evidence>
<proteinExistence type="inferred from homology"/>
<dbReference type="RefSeq" id="WP_209465491.1">
    <property type="nucleotide sequence ID" value="NZ_JAGGLG010000004.1"/>
</dbReference>
<dbReference type="InterPro" id="IPR038987">
    <property type="entry name" value="MoeA-like"/>
</dbReference>
<dbReference type="CDD" id="cd03522">
    <property type="entry name" value="MoeA_like"/>
    <property type="match status" value="1"/>
</dbReference>
<dbReference type="SMART" id="SM00852">
    <property type="entry name" value="MoCF_biosynth"/>
    <property type="match status" value="1"/>
</dbReference>
<keyword evidence="1" id="KW-0460">Magnesium</keyword>
<feature type="domain" description="MoaB/Mog" evidence="2">
    <location>
        <begin position="173"/>
        <end position="305"/>
    </location>
</feature>
<keyword evidence="1" id="KW-0808">Transferase</keyword>
<keyword evidence="4" id="KW-1185">Reference proteome</keyword>
<name>A0ABS4JS91_9FIRM</name>
<evidence type="ECO:0000313" key="3">
    <source>
        <dbReference type="EMBL" id="MBP2017344.1"/>
    </source>
</evidence>
<dbReference type="Pfam" id="PF00994">
    <property type="entry name" value="MoCF_biosynth"/>
    <property type="match status" value="1"/>
</dbReference>
<comment type="caution">
    <text evidence="3">The sequence shown here is derived from an EMBL/GenBank/DDBJ whole genome shotgun (WGS) entry which is preliminary data.</text>
</comment>
<evidence type="ECO:0000313" key="4">
    <source>
        <dbReference type="Proteomes" id="UP001519289"/>
    </source>
</evidence>
<keyword evidence="1" id="KW-0500">Molybdenum</keyword>
<gene>
    <name evidence="3" type="ORF">J2Z79_000727</name>
</gene>
<accession>A0ABS4JS91</accession>